<evidence type="ECO:0000259" key="4">
    <source>
        <dbReference type="Pfam" id="PF17168"/>
    </source>
</evidence>
<evidence type="ECO:0008006" key="7">
    <source>
        <dbReference type="Google" id="ProtNLM"/>
    </source>
</evidence>
<dbReference type="InterPro" id="IPR032514">
    <property type="entry name" value="GtaA_central"/>
</dbReference>
<dbReference type="SUPFAM" id="SSF48208">
    <property type="entry name" value="Six-hairpin glycosidases"/>
    <property type="match status" value="1"/>
</dbReference>
<dbReference type="PANTHER" id="PTHR31987">
    <property type="entry name" value="GLUTAMINASE A-RELATED"/>
    <property type="match status" value="1"/>
</dbReference>
<feature type="transmembrane region" description="Helical" evidence="2">
    <location>
        <begin position="732"/>
        <end position="755"/>
    </location>
</feature>
<dbReference type="AlphaFoldDB" id="A0A8E2AW26"/>
<dbReference type="InterPro" id="IPR008928">
    <property type="entry name" value="6-hairpin_glycosidase_sf"/>
</dbReference>
<dbReference type="Pfam" id="PF16335">
    <property type="entry name" value="GtaA_6_Hairpin"/>
    <property type="match status" value="1"/>
</dbReference>
<gene>
    <name evidence="5" type="ORF">OBBRIDRAFT_886945</name>
</gene>
<dbReference type="EMBL" id="KV722385">
    <property type="protein sequence ID" value="OCH91418.1"/>
    <property type="molecule type" value="Genomic_DNA"/>
</dbReference>
<protein>
    <recommendedName>
        <fullName evidence="7">DUF1793-domain-containing protein</fullName>
    </recommendedName>
</protein>
<evidence type="ECO:0000313" key="5">
    <source>
        <dbReference type="EMBL" id="OCH91418.1"/>
    </source>
</evidence>
<dbReference type="Proteomes" id="UP000250043">
    <property type="component" value="Unassembled WGS sequence"/>
</dbReference>
<name>A0A8E2AW26_9APHY</name>
<keyword evidence="2" id="KW-1133">Transmembrane helix</keyword>
<evidence type="ECO:0000256" key="1">
    <source>
        <dbReference type="SAM" id="MobiDB-lite"/>
    </source>
</evidence>
<keyword evidence="2" id="KW-0472">Membrane</keyword>
<accession>A0A8E2AW26</accession>
<organism evidence="5 6">
    <name type="scientific">Obba rivulosa</name>
    <dbReference type="NCBI Taxonomy" id="1052685"/>
    <lineage>
        <taxon>Eukaryota</taxon>
        <taxon>Fungi</taxon>
        <taxon>Dikarya</taxon>
        <taxon>Basidiomycota</taxon>
        <taxon>Agaricomycotina</taxon>
        <taxon>Agaricomycetes</taxon>
        <taxon>Polyporales</taxon>
        <taxon>Gelatoporiaceae</taxon>
        <taxon>Obba</taxon>
    </lineage>
</organism>
<evidence type="ECO:0000313" key="6">
    <source>
        <dbReference type="Proteomes" id="UP000250043"/>
    </source>
</evidence>
<feature type="domain" description="Glutaminase A N-terminal" evidence="4">
    <location>
        <begin position="131"/>
        <end position="351"/>
    </location>
</feature>
<dbReference type="InterPro" id="IPR052743">
    <property type="entry name" value="Glutaminase_GtaA"/>
</dbReference>
<keyword evidence="6" id="KW-1185">Reference proteome</keyword>
<sequence length="875" mass="95035">MQTHFRVLCYQQPALNAMRRVSTSSLILTAVYLVQSLHVLAGQSFWPAAVPLAVRSPYFNCWLPTGQGTNPTARWPQFWNFPSGSNGVDNLGWEGLARVDGTTYQWLGDWSSESNHGFNPAQLTNIQITPTRTIFQVEAGPMSLNITYLTPIEPSDWVRQCIPFSYVALEAASTDGKPHDFQVYADISAEWLSGDRTSDAAWNTTMTGNVIYHEISLNHPTPFKEISGQANDGIMFHAMTNAMTNGASSTYHTNSDATCRGQFLNYGALTNGLNTVFGSILSSATPVFALAVDLGPISSTFSPIPNGEAQLRSPYFITEFATPTDVISEFLSDYDTANQRAQALDQKILRDASNISTEYADLVSLAARQAFGGIDITISNGTDGHWNTSDIMIFMKDIGNTRRVNPVEVLYQAFPTFLYLNASFGKPLLAPLFEYQDSPQFTLQYAAADLGNSYPIASGDNASHSQGIEQTGNMLIMTLAHARISGDGSLISQHYGLLKSWANYLINNILFPTSAQQSADLENIVNSTNLSVKGIIGIRAMAEMSEAFGQAGDATFYGSQAMALITEWESLALDSDRQHLLLDYADDTSWGLMYNLYADRLLGFNLVNSSIYAAQTTFYEALPVSRFGLEINSARTSSGESAWLLFTAATASVSNWTKSMISMAWSRASFNQTPEVWSTDYDIFEGTITGGSASPGQGAMFAPLVLSIPNTTILFPVLTGPNAPTHKSTNTAAIVGGTVGGICVVGLVIFAAVLARQRSHIPLRRGLLGRTKDLTRKVDPFPLNVNPTESVFTSVSGEIGRKPPSQPHRPRTVVTASTVPEVPSPQDVPGGDPEQSGLSSSRSAMEELRNEMTILRRVLLSVRTDITAPPPVYEG</sequence>
<evidence type="ECO:0000256" key="2">
    <source>
        <dbReference type="SAM" id="Phobius"/>
    </source>
</evidence>
<dbReference type="OrthoDB" id="3918848at2759"/>
<keyword evidence="2" id="KW-0812">Transmembrane</keyword>
<feature type="region of interest" description="Disordered" evidence="1">
    <location>
        <begin position="795"/>
        <end position="847"/>
    </location>
</feature>
<dbReference type="Pfam" id="PF17168">
    <property type="entry name" value="DUF5127"/>
    <property type="match status" value="1"/>
</dbReference>
<feature type="domain" description="Glutaminase A central" evidence="3">
    <location>
        <begin position="356"/>
        <end position="703"/>
    </location>
</feature>
<evidence type="ECO:0000259" key="3">
    <source>
        <dbReference type="Pfam" id="PF16335"/>
    </source>
</evidence>
<proteinExistence type="predicted"/>
<dbReference type="PANTHER" id="PTHR31987:SF1">
    <property type="entry name" value="GLUTAMINASE A"/>
    <property type="match status" value="1"/>
</dbReference>
<reference evidence="5 6" key="1">
    <citation type="submission" date="2016-07" db="EMBL/GenBank/DDBJ databases">
        <title>Draft genome of the white-rot fungus Obba rivulosa 3A-2.</title>
        <authorList>
            <consortium name="DOE Joint Genome Institute"/>
            <person name="Miettinen O."/>
            <person name="Riley R."/>
            <person name="Acob R."/>
            <person name="Barry K."/>
            <person name="Cullen D."/>
            <person name="De Vries R."/>
            <person name="Hainaut M."/>
            <person name="Hatakka A."/>
            <person name="Henrissat B."/>
            <person name="Hilden K."/>
            <person name="Kuo R."/>
            <person name="Labutti K."/>
            <person name="Lipzen A."/>
            <person name="Makela M.R."/>
            <person name="Sandor L."/>
            <person name="Spatafora J.W."/>
            <person name="Grigoriev I.V."/>
            <person name="Hibbett D.S."/>
        </authorList>
    </citation>
    <scope>NUCLEOTIDE SEQUENCE [LARGE SCALE GENOMIC DNA]</scope>
    <source>
        <strain evidence="5 6">3A-2</strain>
    </source>
</reference>
<dbReference type="CDD" id="cd12087">
    <property type="entry name" value="TM_EGFR-like"/>
    <property type="match status" value="1"/>
</dbReference>
<dbReference type="InterPro" id="IPR033433">
    <property type="entry name" value="GtaA_N"/>
</dbReference>
<dbReference type="GO" id="GO:0005975">
    <property type="term" value="P:carbohydrate metabolic process"/>
    <property type="evidence" value="ECO:0007669"/>
    <property type="project" value="InterPro"/>
</dbReference>